<dbReference type="GO" id="GO:0016301">
    <property type="term" value="F:kinase activity"/>
    <property type="evidence" value="ECO:0007669"/>
    <property type="project" value="InterPro"/>
</dbReference>
<dbReference type="GO" id="GO:0005524">
    <property type="term" value="F:ATP binding"/>
    <property type="evidence" value="ECO:0007669"/>
    <property type="project" value="InterPro"/>
</dbReference>
<evidence type="ECO:0000313" key="3">
    <source>
        <dbReference type="Proteomes" id="UP000183567"/>
    </source>
</evidence>
<evidence type="ECO:0000259" key="1">
    <source>
        <dbReference type="Pfam" id="PF00485"/>
    </source>
</evidence>
<organism evidence="2 3">
    <name type="scientific">Rhizopogon vesiculosus</name>
    <dbReference type="NCBI Taxonomy" id="180088"/>
    <lineage>
        <taxon>Eukaryota</taxon>
        <taxon>Fungi</taxon>
        <taxon>Dikarya</taxon>
        <taxon>Basidiomycota</taxon>
        <taxon>Agaricomycotina</taxon>
        <taxon>Agaricomycetes</taxon>
        <taxon>Agaricomycetidae</taxon>
        <taxon>Boletales</taxon>
        <taxon>Suillineae</taxon>
        <taxon>Rhizopogonaceae</taxon>
        <taxon>Rhizopogon</taxon>
    </lineage>
</organism>
<dbReference type="CDD" id="cd02024">
    <property type="entry name" value="NRK1"/>
    <property type="match status" value="1"/>
</dbReference>
<gene>
    <name evidence="2" type="ORF">AZE42_06115</name>
</gene>
<dbReference type="Proteomes" id="UP000183567">
    <property type="component" value="Unassembled WGS sequence"/>
</dbReference>
<dbReference type="SUPFAM" id="SSF52540">
    <property type="entry name" value="P-loop containing nucleoside triphosphate hydrolases"/>
    <property type="match status" value="1"/>
</dbReference>
<comment type="caution">
    <text evidence="2">The sequence shown here is derived from an EMBL/GenBank/DDBJ whole genome shotgun (WGS) entry which is preliminary data.</text>
</comment>
<sequence>MADLTTDIKTKVILIGIGGASCSGKSTLVTHLEKILPNSIVVRQDDFYLPEEMLPTLQGLNAKNWDVPRAINWSRMLKVLQHVKSTGSIPFDHVIRNDWHAAGDIPIDDNKAVSWKARFEDLERRCLVIANIKVIWVLVEGFMLYWDQNITSQLDICIFLRLPEPILKERREVRNRELIAAQSAWFDPEGYWDDICYPEYIAAHKDIFKDGDVENGTPREDLVKWLLMIEPETKEKNMDMMDMVEACLEKIASASYSAVSDKAGGY</sequence>
<dbReference type="Pfam" id="PF00485">
    <property type="entry name" value="PRK"/>
    <property type="match status" value="1"/>
</dbReference>
<dbReference type="InterPro" id="IPR027417">
    <property type="entry name" value="P-loop_NTPase"/>
</dbReference>
<dbReference type="AlphaFoldDB" id="A0A1J8PXN5"/>
<feature type="domain" description="Phosphoribulokinase/uridine kinase" evidence="1">
    <location>
        <begin position="14"/>
        <end position="161"/>
    </location>
</feature>
<accession>A0A1J8PXN5</accession>
<name>A0A1J8PXN5_9AGAM</name>
<dbReference type="PANTHER" id="PTHR10285">
    <property type="entry name" value="URIDINE KINASE"/>
    <property type="match status" value="1"/>
</dbReference>
<dbReference type="Gene3D" id="3.40.50.300">
    <property type="entry name" value="P-loop containing nucleotide triphosphate hydrolases"/>
    <property type="match status" value="1"/>
</dbReference>
<dbReference type="EMBL" id="LVVM01004099">
    <property type="protein sequence ID" value="OJA13573.1"/>
    <property type="molecule type" value="Genomic_DNA"/>
</dbReference>
<evidence type="ECO:0000313" key="2">
    <source>
        <dbReference type="EMBL" id="OJA13573.1"/>
    </source>
</evidence>
<dbReference type="InterPro" id="IPR006083">
    <property type="entry name" value="PRK/URK"/>
</dbReference>
<dbReference type="OrthoDB" id="10041966at2759"/>
<keyword evidence="3" id="KW-1185">Reference proteome</keyword>
<dbReference type="STRING" id="180088.A0A1J8PXN5"/>
<protein>
    <recommendedName>
        <fullName evidence="1">Phosphoribulokinase/uridine kinase domain-containing protein</fullName>
    </recommendedName>
</protein>
<proteinExistence type="predicted"/>
<reference evidence="2 3" key="1">
    <citation type="submission" date="2016-03" db="EMBL/GenBank/DDBJ databases">
        <title>Comparative genomics of the ectomycorrhizal sister species Rhizopogon vinicolor and Rhizopogon vesiculosus (Basidiomycota: Boletales) reveals a divergence of the mating type B locus.</title>
        <authorList>
            <person name="Mujic A.B."/>
            <person name="Kuo A."/>
            <person name="Tritt A."/>
            <person name="Lipzen A."/>
            <person name="Chen C."/>
            <person name="Johnson J."/>
            <person name="Sharma A."/>
            <person name="Barry K."/>
            <person name="Grigoriev I.V."/>
            <person name="Spatafora J.W."/>
        </authorList>
    </citation>
    <scope>NUCLEOTIDE SEQUENCE [LARGE SCALE GENOMIC DNA]</scope>
    <source>
        <strain evidence="2 3">AM-OR11-056</strain>
    </source>
</reference>